<keyword evidence="3" id="KW-1185">Reference proteome</keyword>
<sequence length="249" mass="27474">MLVFQDRPMHAGAVVSRVLALGKECVQLLSSNKKSLQEANSVLFSNHGPITFPRYNIPIRNSKYSYVITDGSVDGTTRAAGAAFVLLQNAPFQVVGVGYMYWPWAHPLRMETEAIRLGIQQARALGLNQIRVCSDSNRVIQLLQGNGIGPPSISLLVETIRAADLHTDPIQFVKVPRAYVMGPDILAKFARKQRKSGYSIGSLKTPLEDFSILLNSQLQGIMTFRLDIKQRYMDDVHGIGNAIKSSSSM</sequence>
<evidence type="ECO:0000313" key="2">
    <source>
        <dbReference type="EMBL" id="KAK1305676.1"/>
    </source>
</evidence>
<dbReference type="GO" id="GO:0004523">
    <property type="term" value="F:RNA-DNA hybrid ribonuclease activity"/>
    <property type="evidence" value="ECO:0007669"/>
    <property type="project" value="InterPro"/>
</dbReference>
<dbReference type="Pfam" id="PF13456">
    <property type="entry name" value="RVT_3"/>
    <property type="match status" value="1"/>
</dbReference>
<evidence type="ECO:0000259" key="1">
    <source>
        <dbReference type="Pfam" id="PF13456"/>
    </source>
</evidence>
<dbReference type="SUPFAM" id="SSF53098">
    <property type="entry name" value="Ribonuclease H-like"/>
    <property type="match status" value="1"/>
</dbReference>
<dbReference type="InterPro" id="IPR044730">
    <property type="entry name" value="RNase_H-like_dom_plant"/>
</dbReference>
<dbReference type="InterPro" id="IPR012337">
    <property type="entry name" value="RNaseH-like_sf"/>
</dbReference>
<organism evidence="2 3">
    <name type="scientific">Acorus calamus</name>
    <name type="common">Sweet flag</name>
    <dbReference type="NCBI Taxonomy" id="4465"/>
    <lineage>
        <taxon>Eukaryota</taxon>
        <taxon>Viridiplantae</taxon>
        <taxon>Streptophyta</taxon>
        <taxon>Embryophyta</taxon>
        <taxon>Tracheophyta</taxon>
        <taxon>Spermatophyta</taxon>
        <taxon>Magnoliopsida</taxon>
        <taxon>Liliopsida</taxon>
        <taxon>Acoraceae</taxon>
        <taxon>Acorus</taxon>
    </lineage>
</organism>
<name>A0AAV9DVL0_ACOCL</name>
<accession>A0AAV9DVL0</accession>
<dbReference type="AlphaFoldDB" id="A0AAV9DVL0"/>
<evidence type="ECO:0000313" key="3">
    <source>
        <dbReference type="Proteomes" id="UP001180020"/>
    </source>
</evidence>
<dbReference type="GO" id="GO:0003676">
    <property type="term" value="F:nucleic acid binding"/>
    <property type="evidence" value="ECO:0007669"/>
    <property type="project" value="InterPro"/>
</dbReference>
<reference evidence="2" key="1">
    <citation type="journal article" date="2023" name="Nat. Commun.">
        <title>Diploid and tetraploid genomes of Acorus and the evolution of monocots.</title>
        <authorList>
            <person name="Ma L."/>
            <person name="Liu K.W."/>
            <person name="Li Z."/>
            <person name="Hsiao Y.Y."/>
            <person name="Qi Y."/>
            <person name="Fu T."/>
            <person name="Tang G.D."/>
            <person name="Zhang D."/>
            <person name="Sun W.H."/>
            <person name="Liu D.K."/>
            <person name="Li Y."/>
            <person name="Chen G.Z."/>
            <person name="Liu X.D."/>
            <person name="Liao X.Y."/>
            <person name="Jiang Y.T."/>
            <person name="Yu X."/>
            <person name="Hao Y."/>
            <person name="Huang J."/>
            <person name="Zhao X.W."/>
            <person name="Ke S."/>
            <person name="Chen Y.Y."/>
            <person name="Wu W.L."/>
            <person name="Hsu J.L."/>
            <person name="Lin Y.F."/>
            <person name="Huang M.D."/>
            <person name="Li C.Y."/>
            <person name="Huang L."/>
            <person name="Wang Z.W."/>
            <person name="Zhao X."/>
            <person name="Zhong W.Y."/>
            <person name="Peng D.H."/>
            <person name="Ahmad S."/>
            <person name="Lan S."/>
            <person name="Zhang J.S."/>
            <person name="Tsai W.C."/>
            <person name="Van de Peer Y."/>
            <person name="Liu Z.J."/>
        </authorList>
    </citation>
    <scope>NUCLEOTIDE SEQUENCE</scope>
    <source>
        <strain evidence="2">CP</strain>
    </source>
</reference>
<protein>
    <recommendedName>
        <fullName evidence="1">RNase H type-1 domain-containing protein</fullName>
    </recommendedName>
</protein>
<dbReference type="Proteomes" id="UP001180020">
    <property type="component" value="Unassembled WGS sequence"/>
</dbReference>
<dbReference type="InterPro" id="IPR002156">
    <property type="entry name" value="RNaseH_domain"/>
</dbReference>
<dbReference type="Gene3D" id="3.30.420.10">
    <property type="entry name" value="Ribonuclease H-like superfamily/Ribonuclease H"/>
    <property type="match status" value="1"/>
</dbReference>
<dbReference type="EMBL" id="JAUJYO010000010">
    <property type="protein sequence ID" value="KAK1305676.1"/>
    <property type="molecule type" value="Genomic_DNA"/>
</dbReference>
<dbReference type="CDD" id="cd06222">
    <property type="entry name" value="RNase_H_like"/>
    <property type="match status" value="1"/>
</dbReference>
<feature type="domain" description="RNase H type-1" evidence="1">
    <location>
        <begin position="69"/>
        <end position="189"/>
    </location>
</feature>
<reference evidence="2" key="2">
    <citation type="submission" date="2023-06" db="EMBL/GenBank/DDBJ databases">
        <authorList>
            <person name="Ma L."/>
            <person name="Liu K.-W."/>
            <person name="Li Z."/>
            <person name="Hsiao Y.-Y."/>
            <person name="Qi Y."/>
            <person name="Fu T."/>
            <person name="Tang G."/>
            <person name="Zhang D."/>
            <person name="Sun W.-H."/>
            <person name="Liu D.-K."/>
            <person name="Li Y."/>
            <person name="Chen G.-Z."/>
            <person name="Liu X.-D."/>
            <person name="Liao X.-Y."/>
            <person name="Jiang Y.-T."/>
            <person name="Yu X."/>
            <person name="Hao Y."/>
            <person name="Huang J."/>
            <person name="Zhao X.-W."/>
            <person name="Ke S."/>
            <person name="Chen Y.-Y."/>
            <person name="Wu W.-L."/>
            <person name="Hsu J.-L."/>
            <person name="Lin Y.-F."/>
            <person name="Huang M.-D."/>
            <person name="Li C.-Y."/>
            <person name="Huang L."/>
            <person name="Wang Z.-W."/>
            <person name="Zhao X."/>
            <person name="Zhong W.-Y."/>
            <person name="Peng D.-H."/>
            <person name="Ahmad S."/>
            <person name="Lan S."/>
            <person name="Zhang J.-S."/>
            <person name="Tsai W.-C."/>
            <person name="Van De Peer Y."/>
            <person name="Liu Z.-J."/>
        </authorList>
    </citation>
    <scope>NUCLEOTIDE SEQUENCE</scope>
    <source>
        <strain evidence="2">CP</strain>
        <tissue evidence="2">Leaves</tissue>
    </source>
</reference>
<gene>
    <name evidence="2" type="ORF">QJS10_CPA10g00608</name>
</gene>
<proteinExistence type="predicted"/>
<comment type="caution">
    <text evidence="2">The sequence shown here is derived from an EMBL/GenBank/DDBJ whole genome shotgun (WGS) entry which is preliminary data.</text>
</comment>
<dbReference type="InterPro" id="IPR036397">
    <property type="entry name" value="RNaseH_sf"/>
</dbReference>